<evidence type="ECO:0000256" key="1">
    <source>
        <dbReference type="SAM" id="MobiDB-lite"/>
    </source>
</evidence>
<protein>
    <submittedName>
        <fullName evidence="2">Uncharacterized protein</fullName>
    </submittedName>
</protein>
<gene>
    <name evidence="2" type="ORF">PLOB_00043078</name>
</gene>
<evidence type="ECO:0000313" key="3">
    <source>
        <dbReference type="Proteomes" id="UP001159405"/>
    </source>
</evidence>
<dbReference type="Proteomes" id="UP001159405">
    <property type="component" value="Unassembled WGS sequence"/>
</dbReference>
<feature type="region of interest" description="Disordered" evidence="1">
    <location>
        <begin position="39"/>
        <end position="61"/>
    </location>
</feature>
<proteinExistence type="predicted"/>
<feature type="region of interest" description="Disordered" evidence="1">
    <location>
        <begin position="78"/>
        <end position="100"/>
    </location>
</feature>
<accession>A0ABN8N322</accession>
<comment type="caution">
    <text evidence="2">The sequence shown here is derived from an EMBL/GenBank/DDBJ whole genome shotgun (WGS) entry which is preliminary data.</text>
</comment>
<evidence type="ECO:0000313" key="2">
    <source>
        <dbReference type="EMBL" id="CAH3038989.1"/>
    </source>
</evidence>
<feature type="non-terminal residue" evidence="2">
    <location>
        <position position="1"/>
    </location>
</feature>
<dbReference type="EMBL" id="CALNXK010000007">
    <property type="protein sequence ID" value="CAH3038989.1"/>
    <property type="molecule type" value="Genomic_DNA"/>
</dbReference>
<organism evidence="2 3">
    <name type="scientific">Porites lobata</name>
    <dbReference type="NCBI Taxonomy" id="104759"/>
    <lineage>
        <taxon>Eukaryota</taxon>
        <taxon>Metazoa</taxon>
        <taxon>Cnidaria</taxon>
        <taxon>Anthozoa</taxon>
        <taxon>Hexacorallia</taxon>
        <taxon>Scleractinia</taxon>
        <taxon>Fungiina</taxon>
        <taxon>Poritidae</taxon>
        <taxon>Porites</taxon>
    </lineage>
</organism>
<feature type="non-terminal residue" evidence="2">
    <location>
        <position position="100"/>
    </location>
</feature>
<keyword evidence="3" id="KW-1185">Reference proteome</keyword>
<reference evidence="2 3" key="1">
    <citation type="submission" date="2022-05" db="EMBL/GenBank/DDBJ databases">
        <authorList>
            <consortium name="Genoscope - CEA"/>
            <person name="William W."/>
        </authorList>
    </citation>
    <scope>NUCLEOTIDE SEQUENCE [LARGE SCALE GENOMIC DNA]</scope>
</reference>
<sequence length="100" mass="11111">QDLSALGVLLNRVDPIKMSTPITRTNFNKQLQCQQLEQQDHLFQTQKPSQPDFSQSQSIAVPRTVLSNNSSSRCSFKCAAGKNPARKSNSLLHPTKTEKA</sequence>
<feature type="compositionally biased region" description="Polar residues" evidence="1">
    <location>
        <begin position="47"/>
        <end position="61"/>
    </location>
</feature>
<name>A0ABN8N322_9CNID</name>